<sequence>MLMIQDGHPKAKGVGVLCLSDYFKADEEFRQSAFRQEPDLIVILMNKLFGINSHCSPAQIENVKTAFLAIVTHEDAVDKLADTKVINAIVKVLCIEGWLDLEGGPGLLYRILSRDAKDGVLTKVGVPVAKRIIYKLVRESVSGDTTSLHQTQAFFIKLCHYEKLYAVMTSYQHTIQDIILDALNQPCCRQNAITFLEQIAKDETARQLMLETWLITRVAKLGEKIIGKKSALSVQRVLR</sequence>
<name>A0AA39UEI8_9AGAR</name>
<accession>A0AA39UEI8</accession>
<dbReference type="Proteomes" id="UP001175227">
    <property type="component" value="Unassembled WGS sequence"/>
</dbReference>
<protein>
    <recommendedName>
        <fullName evidence="3">ARM repeat-containing protein</fullName>
    </recommendedName>
</protein>
<evidence type="ECO:0000313" key="1">
    <source>
        <dbReference type="EMBL" id="KAK0475725.1"/>
    </source>
</evidence>
<dbReference type="EMBL" id="JAUEPR010000022">
    <property type="protein sequence ID" value="KAK0475725.1"/>
    <property type="molecule type" value="Genomic_DNA"/>
</dbReference>
<evidence type="ECO:0008006" key="3">
    <source>
        <dbReference type="Google" id="ProtNLM"/>
    </source>
</evidence>
<dbReference type="AlphaFoldDB" id="A0AA39UEI8"/>
<gene>
    <name evidence="1" type="ORF">IW261DRAFT_454013</name>
</gene>
<comment type="caution">
    <text evidence="1">The sequence shown here is derived from an EMBL/GenBank/DDBJ whole genome shotgun (WGS) entry which is preliminary data.</text>
</comment>
<proteinExistence type="predicted"/>
<organism evidence="1 2">
    <name type="scientific">Armillaria novae-zelandiae</name>
    <dbReference type="NCBI Taxonomy" id="153914"/>
    <lineage>
        <taxon>Eukaryota</taxon>
        <taxon>Fungi</taxon>
        <taxon>Dikarya</taxon>
        <taxon>Basidiomycota</taxon>
        <taxon>Agaricomycotina</taxon>
        <taxon>Agaricomycetes</taxon>
        <taxon>Agaricomycetidae</taxon>
        <taxon>Agaricales</taxon>
        <taxon>Marasmiineae</taxon>
        <taxon>Physalacriaceae</taxon>
        <taxon>Armillaria</taxon>
    </lineage>
</organism>
<reference evidence="1" key="1">
    <citation type="submission" date="2023-06" db="EMBL/GenBank/DDBJ databases">
        <authorList>
            <consortium name="Lawrence Berkeley National Laboratory"/>
            <person name="Ahrendt S."/>
            <person name="Sahu N."/>
            <person name="Indic B."/>
            <person name="Wong-Bajracharya J."/>
            <person name="Merenyi Z."/>
            <person name="Ke H.-M."/>
            <person name="Monk M."/>
            <person name="Kocsube S."/>
            <person name="Drula E."/>
            <person name="Lipzen A."/>
            <person name="Balint B."/>
            <person name="Henrissat B."/>
            <person name="Andreopoulos B."/>
            <person name="Martin F.M."/>
            <person name="Harder C.B."/>
            <person name="Rigling D."/>
            <person name="Ford K.L."/>
            <person name="Foster G.D."/>
            <person name="Pangilinan J."/>
            <person name="Papanicolaou A."/>
            <person name="Barry K."/>
            <person name="LaButti K."/>
            <person name="Viragh M."/>
            <person name="Koriabine M."/>
            <person name="Yan M."/>
            <person name="Riley R."/>
            <person name="Champramary S."/>
            <person name="Plett K.L."/>
            <person name="Tsai I.J."/>
            <person name="Slot J."/>
            <person name="Sipos G."/>
            <person name="Plett J."/>
            <person name="Nagy L.G."/>
            <person name="Grigoriev I.V."/>
        </authorList>
    </citation>
    <scope>NUCLEOTIDE SEQUENCE</scope>
    <source>
        <strain evidence="1">ICMP 16352</strain>
    </source>
</reference>
<keyword evidence="2" id="KW-1185">Reference proteome</keyword>
<evidence type="ECO:0000313" key="2">
    <source>
        <dbReference type="Proteomes" id="UP001175227"/>
    </source>
</evidence>